<dbReference type="GO" id="GO:0009451">
    <property type="term" value="P:RNA modification"/>
    <property type="evidence" value="ECO:0007669"/>
    <property type="project" value="InterPro"/>
</dbReference>
<dbReference type="InterPro" id="IPR002885">
    <property type="entry name" value="PPR_rpt"/>
</dbReference>
<protein>
    <recommendedName>
        <fullName evidence="5">Pentatricopeptide repeat-containing protein</fullName>
    </recommendedName>
</protein>
<dbReference type="Gene3D" id="1.25.40.10">
    <property type="entry name" value="Tetratricopeptide repeat domain"/>
    <property type="match status" value="4"/>
</dbReference>
<dbReference type="AlphaFoldDB" id="A0A9D4UC97"/>
<feature type="repeat" description="PPR" evidence="2">
    <location>
        <begin position="381"/>
        <end position="415"/>
    </location>
</feature>
<dbReference type="NCBIfam" id="TIGR00756">
    <property type="entry name" value="PPR"/>
    <property type="match status" value="4"/>
</dbReference>
<dbReference type="GO" id="GO:0003723">
    <property type="term" value="F:RNA binding"/>
    <property type="evidence" value="ECO:0007669"/>
    <property type="project" value="InterPro"/>
</dbReference>
<organism evidence="3 4">
    <name type="scientific">Adiantum capillus-veneris</name>
    <name type="common">Maidenhair fern</name>
    <dbReference type="NCBI Taxonomy" id="13818"/>
    <lineage>
        <taxon>Eukaryota</taxon>
        <taxon>Viridiplantae</taxon>
        <taxon>Streptophyta</taxon>
        <taxon>Embryophyta</taxon>
        <taxon>Tracheophyta</taxon>
        <taxon>Polypodiopsida</taxon>
        <taxon>Polypodiidae</taxon>
        <taxon>Polypodiales</taxon>
        <taxon>Pteridineae</taxon>
        <taxon>Pteridaceae</taxon>
        <taxon>Vittarioideae</taxon>
        <taxon>Adiantum</taxon>
    </lineage>
</organism>
<comment type="caution">
    <text evidence="3">The sequence shown here is derived from an EMBL/GenBank/DDBJ whole genome shotgun (WGS) entry which is preliminary data.</text>
</comment>
<dbReference type="PANTHER" id="PTHR47926">
    <property type="entry name" value="PENTATRICOPEPTIDE REPEAT-CONTAINING PROTEIN"/>
    <property type="match status" value="1"/>
</dbReference>
<dbReference type="PROSITE" id="PS51375">
    <property type="entry name" value="PPR"/>
    <property type="match status" value="4"/>
</dbReference>
<feature type="repeat" description="PPR" evidence="2">
    <location>
        <begin position="289"/>
        <end position="323"/>
    </location>
</feature>
<feature type="repeat" description="PPR" evidence="2">
    <location>
        <begin position="87"/>
        <end position="121"/>
    </location>
</feature>
<dbReference type="OrthoDB" id="185373at2759"/>
<dbReference type="FunFam" id="1.25.40.10:FF:000031">
    <property type="entry name" value="Pentatricopeptide repeat-containing protein mitochondrial"/>
    <property type="match status" value="2"/>
</dbReference>
<evidence type="ECO:0000256" key="1">
    <source>
        <dbReference type="ARBA" id="ARBA00022737"/>
    </source>
</evidence>
<gene>
    <name evidence="3" type="ORF">GOP47_0020069</name>
</gene>
<keyword evidence="4" id="KW-1185">Reference proteome</keyword>
<dbReference type="InterPro" id="IPR046960">
    <property type="entry name" value="PPR_At4g14850-like_plant"/>
</dbReference>
<evidence type="ECO:0000256" key="2">
    <source>
        <dbReference type="PROSITE-ProRule" id="PRU00708"/>
    </source>
</evidence>
<proteinExistence type="predicted"/>
<feature type="repeat" description="PPR" evidence="2">
    <location>
        <begin position="188"/>
        <end position="222"/>
    </location>
</feature>
<evidence type="ECO:0000313" key="3">
    <source>
        <dbReference type="EMBL" id="KAI5065374.1"/>
    </source>
</evidence>
<evidence type="ECO:0008006" key="5">
    <source>
        <dbReference type="Google" id="ProtNLM"/>
    </source>
</evidence>
<dbReference type="Pfam" id="PF01535">
    <property type="entry name" value="PPR"/>
    <property type="match status" value="2"/>
</dbReference>
<keyword evidence="1" id="KW-0677">Repeat</keyword>
<dbReference type="InterPro" id="IPR011990">
    <property type="entry name" value="TPR-like_helical_dom_sf"/>
</dbReference>
<dbReference type="Pfam" id="PF13041">
    <property type="entry name" value="PPR_2"/>
    <property type="match status" value="3"/>
</dbReference>
<dbReference type="EMBL" id="JABFUD020000019">
    <property type="protein sequence ID" value="KAI5065374.1"/>
    <property type="molecule type" value="Genomic_DNA"/>
</dbReference>
<evidence type="ECO:0000313" key="4">
    <source>
        <dbReference type="Proteomes" id="UP000886520"/>
    </source>
</evidence>
<name>A0A9D4UC97_ADICA</name>
<dbReference type="PANTHER" id="PTHR47926:SF533">
    <property type="entry name" value="DYW DOMAIN-CONTAINING PROTEIN"/>
    <property type="match status" value="1"/>
</dbReference>
<sequence length="489" mass="54476">MLRVKRQVMVASKMYVSMAIQEMDVQSLLENCHAGNDIHSSRRLLFWMACNGLECLPLYADYLIRSFASSSNLAKACQVFLKVSTATVYTWNAIISAHAQHSHHEQVLVLFSEMGKTGMKGDRITFLCILKVCSAYGTLVEGKLIHMMAVEMGFDIDVMIGSTLVHMYGKCATLHEACKVFHTLPIPNVVSWGALITGYACHGDCMQALQFFEEMQRQGLEPEKSTFLSALKACANVGATTEGQLIHDQVIRTGLHADIAVSSALMDMYGKCRRRLELHKLFRDLPNHDAVSWASFMSSFAQHEDTLSVFDLLQEMEKDGIIPDQACVDMAGVQGRIIHDLIIKANIESYMAVANSLVDMYAKGGCLQEAENMFSKVKRPNLISCSAMISGYVREGCAFLACDLFERMENEGIRPDKVTFLAALRACGSLGAIGKGRQIHSTLTEDGMDRDFNEGMMLVNYKLSGRRDKYGRSQGRLGLRLEDKYMRSL</sequence>
<dbReference type="Proteomes" id="UP000886520">
    <property type="component" value="Chromosome 19"/>
</dbReference>
<accession>A0A9D4UC97</accession>
<reference evidence="3" key="1">
    <citation type="submission" date="2021-01" db="EMBL/GenBank/DDBJ databases">
        <title>Adiantum capillus-veneris genome.</title>
        <authorList>
            <person name="Fang Y."/>
            <person name="Liao Q."/>
        </authorList>
    </citation>
    <scope>NUCLEOTIDE SEQUENCE</scope>
    <source>
        <strain evidence="3">H3</strain>
        <tissue evidence="3">Leaf</tissue>
    </source>
</reference>